<dbReference type="Gene3D" id="1.10.565.10">
    <property type="entry name" value="Retinoid X Receptor"/>
    <property type="match status" value="1"/>
</dbReference>
<dbReference type="InterPro" id="IPR052499">
    <property type="entry name" value="C.elegans_NHRs"/>
</dbReference>
<dbReference type="PROSITE" id="PS51030">
    <property type="entry name" value="NUCLEAR_REC_DBD_2"/>
    <property type="match status" value="1"/>
</dbReference>
<dbReference type="InterPro" id="IPR049636">
    <property type="entry name" value="HNF4-like_DBD"/>
</dbReference>
<evidence type="ECO:0000256" key="3">
    <source>
        <dbReference type="ARBA" id="ARBA00022723"/>
    </source>
</evidence>
<dbReference type="InterPro" id="IPR001628">
    <property type="entry name" value="Znf_hrmn_rcpt"/>
</dbReference>
<comment type="similarity">
    <text evidence="2 11">Belongs to the nuclear hormone receptor family.</text>
</comment>
<dbReference type="GO" id="GO:0003700">
    <property type="term" value="F:DNA-binding transcription factor activity"/>
    <property type="evidence" value="ECO:0007669"/>
    <property type="project" value="InterPro"/>
</dbReference>
<keyword evidence="10 11" id="KW-0539">Nucleus</keyword>
<comment type="subcellular location">
    <subcellularLocation>
        <location evidence="1 11">Nucleus</location>
    </subcellularLocation>
</comment>
<keyword evidence="5 11" id="KW-0862">Zinc</keyword>
<evidence type="ECO:0000256" key="2">
    <source>
        <dbReference type="ARBA" id="ARBA00005993"/>
    </source>
</evidence>
<keyword evidence="6 11" id="KW-0805">Transcription regulation</keyword>
<dbReference type="SMART" id="SM00430">
    <property type="entry name" value="HOLI"/>
    <property type="match status" value="1"/>
</dbReference>
<keyword evidence="7 11" id="KW-0238">DNA-binding</keyword>
<evidence type="ECO:0000256" key="1">
    <source>
        <dbReference type="ARBA" id="ARBA00004123"/>
    </source>
</evidence>
<evidence type="ECO:0000256" key="5">
    <source>
        <dbReference type="ARBA" id="ARBA00022833"/>
    </source>
</evidence>
<evidence type="ECO:0000259" key="14">
    <source>
        <dbReference type="PROSITE" id="PS51843"/>
    </source>
</evidence>
<evidence type="ECO:0000256" key="9">
    <source>
        <dbReference type="ARBA" id="ARBA00023170"/>
    </source>
</evidence>
<dbReference type="Pfam" id="PF00105">
    <property type="entry name" value="zf-C4"/>
    <property type="match status" value="1"/>
</dbReference>
<organism evidence="15 16">
    <name type="scientific">Mesorhabditis belari</name>
    <dbReference type="NCBI Taxonomy" id="2138241"/>
    <lineage>
        <taxon>Eukaryota</taxon>
        <taxon>Metazoa</taxon>
        <taxon>Ecdysozoa</taxon>
        <taxon>Nematoda</taxon>
        <taxon>Chromadorea</taxon>
        <taxon>Rhabditida</taxon>
        <taxon>Rhabditina</taxon>
        <taxon>Rhabditomorpha</taxon>
        <taxon>Rhabditoidea</taxon>
        <taxon>Rhabditidae</taxon>
        <taxon>Mesorhabditinae</taxon>
        <taxon>Mesorhabditis</taxon>
    </lineage>
</organism>
<feature type="domain" description="NR LBD" evidence="14">
    <location>
        <begin position="207"/>
        <end position="453"/>
    </location>
</feature>
<sequence>MAGSGGPPPPRAFLPSFSSLAASLSASTSASAGAPPLPIFLPSTSPLQTPPTPTSTTSFPEFRGERCVGCGSESAIRVHYGAPSCHGCKAFFRRSVFEGRHYACSAENHCEITNESRNRCRACRFRNCLDGGMNPKHVREERSKSDRLHQERQTNEQQTIAQQQQQQQHRTPTSTPVEEQQITIFLIALERQCEQLTDEDATTEQSQLHEIARQVTDNLSLQNIARVRRRPMVWTCERIMSDEDISSTWYRAFVLLADWAMSIPEFRILPQSDQTILFRQNFMTFGWLHYTYKCYANGHSPIGMPIGNGSFIPYRDSDLAKMDPKWISTYGLLGRKAIDTVVKPMAELEIDEEEYCLLKTIALFQPDNTLSETGACIAARQRDKLLEAFATHSIERRFPHLSTTQKAARALKATLLFPALISISQFEASFMQNLSAIEVSSLCGISGDVLRSLDPR</sequence>
<dbReference type="InterPro" id="IPR001723">
    <property type="entry name" value="Nuclear_hrmn_rcpt"/>
</dbReference>
<evidence type="ECO:0000256" key="6">
    <source>
        <dbReference type="ARBA" id="ARBA00023015"/>
    </source>
</evidence>
<dbReference type="GO" id="GO:0005634">
    <property type="term" value="C:nucleus"/>
    <property type="evidence" value="ECO:0007669"/>
    <property type="project" value="UniProtKB-SubCell"/>
</dbReference>
<evidence type="ECO:0000256" key="10">
    <source>
        <dbReference type="ARBA" id="ARBA00023242"/>
    </source>
</evidence>
<evidence type="ECO:0000256" key="7">
    <source>
        <dbReference type="ARBA" id="ARBA00023125"/>
    </source>
</evidence>
<dbReference type="Proteomes" id="UP000887575">
    <property type="component" value="Unassembled WGS sequence"/>
</dbReference>
<feature type="domain" description="Nuclear receptor" evidence="13">
    <location>
        <begin position="64"/>
        <end position="140"/>
    </location>
</feature>
<dbReference type="InterPro" id="IPR000536">
    <property type="entry name" value="Nucl_hrmn_rcpt_lig-bd"/>
</dbReference>
<keyword evidence="8 11" id="KW-0804">Transcription</keyword>
<dbReference type="FunFam" id="3.30.50.10:FF:000030">
    <property type="entry name" value="Nuclear Hormone Receptor family"/>
    <property type="match status" value="1"/>
</dbReference>
<reference evidence="16" key="1">
    <citation type="submission" date="2024-02" db="UniProtKB">
        <authorList>
            <consortium name="WormBaseParasite"/>
        </authorList>
    </citation>
    <scope>IDENTIFICATION</scope>
</reference>
<dbReference type="WBParaSite" id="MBELARI_LOCUS8034">
    <property type="protein sequence ID" value="MBELARI_LOCUS8034"/>
    <property type="gene ID" value="MBELARI_LOCUS8034"/>
</dbReference>
<dbReference type="PRINTS" id="PR00047">
    <property type="entry name" value="STROIDFINGER"/>
</dbReference>
<keyword evidence="15" id="KW-1185">Reference proteome</keyword>
<dbReference type="Gene3D" id="3.30.50.10">
    <property type="entry name" value="Erythroid Transcription Factor GATA-1, subunit A"/>
    <property type="match status" value="1"/>
</dbReference>
<evidence type="ECO:0000256" key="12">
    <source>
        <dbReference type="SAM" id="MobiDB-lite"/>
    </source>
</evidence>
<name>A0AAF3FLM9_9BILA</name>
<feature type="compositionally biased region" description="Basic and acidic residues" evidence="12">
    <location>
        <begin position="137"/>
        <end position="154"/>
    </location>
</feature>
<dbReference type="CDD" id="cd06157">
    <property type="entry name" value="NR_LBD"/>
    <property type="match status" value="1"/>
</dbReference>
<dbReference type="PRINTS" id="PR00398">
    <property type="entry name" value="STRDHORMONER"/>
</dbReference>
<dbReference type="PROSITE" id="PS00031">
    <property type="entry name" value="NUCLEAR_REC_DBD_1"/>
    <property type="match status" value="1"/>
</dbReference>
<dbReference type="PROSITE" id="PS51843">
    <property type="entry name" value="NR_LBD"/>
    <property type="match status" value="1"/>
</dbReference>
<feature type="region of interest" description="Disordered" evidence="12">
    <location>
        <begin position="134"/>
        <end position="176"/>
    </location>
</feature>
<evidence type="ECO:0000259" key="13">
    <source>
        <dbReference type="PROSITE" id="PS51030"/>
    </source>
</evidence>
<dbReference type="GO" id="GO:0000978">
    <property type="term" value="F:RNA polymerase II cis-regulatory region sequence-specific DNA binding"/>
    <property type="evidence" value="ECO:0007669"/>
    <property type="project" value="InterPro"/>
</dbReference>
<dbReference type="SUPFAM" id="SSF48508">
    <property type="entry name" value="Nuclear receptor ligand-binding domain"/>
    <property type="match status" value="1"/>
</dbReference>
<dbReference type="SUPFAM" id="SSF57716">
    <property type="entry name" value="Glucocorticoid receptor-like (DNA-binding domain)"/>
    <property type="match status" value="1"/>
</dbReference>
<dbReference type="SMART" id="SM00399">
    <property type="entry name" value="ZnF_C4"/>
    <property type="match status" value="1"/>
</dbReference>
<evidence type="ECO:0000313" key="16">
    <source>
        <dbReference type="WBParaSite" id="MBELARI_LOCUS8034"/>
    </source>
</evidence>
<dbReference type="GO" id="GO:0008270">
    <property type="term" value="F:zinc ion binding"/>
    <property type="evidence" value="ECO:0007669"/>
    <property type="project" value="UniProtKB-KW"/>
</dbReference>
<keyword evidence="9 11" id="KW-0675">Receptor</keyword>
<accession>A0AAF3FLM9</accession>
<dbReference type="InterPro" id="IPR013088">
    <property type="entry name" value="Znf_NHR/GATA"/>
</dbReference>
<dbReference type="PANTHER" id="PTHR47630">
    <property type="entry name" value="NUCLEAR HORMONE RECEPTOR FAMILY-RELATED-RELATED"/>
    <property type="match status" value="1"/>
</dbReference>
<dbReference type="CDD" id="cd06960">
    <property type="entry name" value="NR_DBD_HNF4A"/>
    <property type="match status" value="1"/>
</dbReference>
<proteinExistence type="inferred from homology"/>
<evidence type="ECO:0000256" key="4">
    <source>
        <dbReference type="ARBA" id="ARBA00022771"/>
    </source>
</evidence>
<dbReference type="AlphaFoldDB" id="A0AAF3FLM9"/>
<evidence type="ECO:0000313" key="15">
    <source>
        <dbReference type="Proteomes" id="UP000887575"/>
    </source>
</evidence>
<evidence type="ECO:0000256" key="11">
    <source>
        <dbReference type="RuleBase" id="RU004334"/>
    </source>
</evidence>
<feature type="compositionally biased region" description="Low complexity" evidence="12">
    <location>
        <begin position="155"/>
        <end position="175"/>
    </location>
</feature>
<dbReference type="PANTHER" id="PTHR47630:SF6">
    <property type="entry name" value="NUCLEAR HORMONE RECEPTOR FAMILY"/>
    <property type="match status" value="1"/>
</dbReference>
<dbReference type="Pfam" id="PF00104">
    <property type="entry name" value="Hormone_recep"/>
    <property type="match status" value="1"/>
</dbReference>
<dbReference type="InterPro" id="IPR035500">
    <property type="entry name" value="NHR-like_dom_sf"/>
</dbReference>
<keyword evidence="4 11" id="KW-0863">Zinc-finger</keyword>
<protein>
    <submittedName>
        <fullName evidence="16">Uncharacterized protein</fullName>
    </submittedName>
</protein>
<evidence type="ECO:0000256" key="8">
    <source>
        <dbReference type="ARBA" id="ARBA00023163"/>
    </source>
</evidence>
<keyword evidence="3 11" id="KW-0479">Metal-binding</keyword>
<feature type="region of interest" description="Disordered" evidence="12">
    <location>
        <begin position="39"/>
        <end position="60"/>
    </location>
</feature>